<feature type="domain" description="Transient receptor ion channel" evidence="6">
    <location>
        <begin position="291"/>
        <end position="351"/>
    </location>
</feature>
<dbReference type="InterPro" id="IPR013555">
    <property type="entry name" value="TRP_dom"/>
</dbReference>
<dbReference type="GO" id="GO:0034703">
    <property type="term" value="C:cation channel complex"/>
    <property type="evidence" value="ECO:0007669"/>
    <property type="project" value="TreeGrafter"/>
</dbReference>
<dbReference type="WBParaSite" id="EN70_10940">
    <property type="protein sequence ID" value="EN70_10940"/>
    <property type="gene ID" value="EN70_10940"/>
</dbReference>
<keyword evidence="5" id="KW-1133">Transmembrane helix</keyword>
<dbReference type="Pfam" id="PF22954">
    <property type="entry name" value="DUF7027"/>
    <property type="match status" value="1"/>
</dbReference>
<dbReference type="STRING" id="7209.A0A1I7V896"/>
<keyword evidence="5" id="KW-0812">Transmembrane</keyword>
<evidence type="ECO:0000259" key="6">
    <source>
        <dbReference type="SMART" id="SM01420"/>
    </source>
</evidence>
<keyword evidence="2" id="KW-0677">Repeat</keyword>
<dbReference type="GO" id="GO:0007338">
    <property type="term" value="P:single fertilization"/>
    <property type="evidence" value="ECO:0007669"/>
    <property type="project" value="TreeGrafter"/>
</dbReference>
<dbReference type="GO" id="GO:0015279">
    <property type="term" value="F:store-operated calcium channel activity"/>
    <property type="evidence" value="ECO:0007669"/>
    <property type="project" value="TreeGrafter"/>
</dbReference>
<dbReference type="SMART" id="SM01420">
    <property type="entry name" value="TRP_2"/>
    <property type="match status" value="1"/>
</dbReference>
<reference evidence="7" key="1">
    <citation type="submission" date="2012-04" db="EMBL/GenBank/DDBJ databases">
        <title>The Genome Sequence of Loa loa.</title>
        <authorList>
            <consortium name="The Broad Institute Genome Sequencing Platform"/>
            <consortium name="Broad Institute Genome Sequencing Center for Infectious Disease"/>
            <person name="Nutman T.B."/>
            <person name="Fink D.L."/>
            <person name="Russ C."/>
            <person name="Young S."/>
            <person name="Zeng Q."/>
            <person name="Gargeya S."/>
            <person name="Alvarado L."/>
            <person name="Berlin A."/>
            <person name="Chapman S.B."/>
            <person name="Chen Z."/>
            <person name="Freedman E."/>
            <person name="Gellesch M."/>
            <person name="Goldberg J."/>
            <person name="Griggs A."/>
            <person name="Gujja S."/>
            <person name="Heilman E.R."/>
            <person name="Heiman D."/>
            <person name="Howarth C."/>
            <person name="Mehta T."/>
            <person name="Neiman D."/>
            <person name="Pearson M."/>
            <person name="Roberts A."/>
            <person name="Saif S."/>
            <person name="Shea T."/>
            <person name="Shenoy N."/>
            <person name="Sisk P."/>
            <person name="Stolte C."/>
            <person name="Sykes S."/>
            <person name="White J."/>
            <person name="Yandava C."/>
            <person name="Haas B."/>
            <person name="Henn M.R."/>
            <person name="Nusbaum C."/>
            <person name="Birren B."/>
        </authorList>
    </citation>
    <scope>NUCLEOTIDE SEQUENCE [LARGE SCALE GENOMIC DNA]</scope>
</reference>
<dbReference type="Proteomes" id="UP000095285">
    <property type="component" value="Unassembled WGS sequence"/>
</dbReference>
<evidence type="ECO:0000256" key="5">
    <source>
        <dbReference type="SAM" id="Phobius"/>
    </source>
</evidence>
<keyword evidence="4" id="KW-0407">Ion channel</keyword>
<name>A0A1I7V896_LOALO</name>
<proteinExistence type="predicted"/>
<evidence type="ECO:0000256" key="3">
    <source>
        <dbReference type="ARBA" id="ARBA00023065"/>
    </source>
</evidence>
<feature type="transmembrane region" description="Helical" evidence="5">
    <location>
        <begin position="447"/>
        <end position="468"/>
    </location>
</feature>
<dbReference type="GO" id="GO:0070679">
    <property type="term" value="F:inositol 1,4,5 trisphosphate binding"/>
    <property type="evidence" value="ECO:0007669"/>
    <property type="project" value="TreeGrafter"/>
</dbReference>
<evidence type="ECO:0000313" key="7">
    <source>
        <dbReference type="Proteomes" id="UP000095285"/>
    </source>
</evidence>
<dbReference type="InterPro" id="IPR002153">
    <property type="entry name" value="TRPC_channel"/>
</dbReference>
<evidence type="ECO:0000313" key="8">
    <source>
        <dbReference type="WBParaSite" id="EN70_10940"/>
    </source>
</evidence>
<feature type="transmembrane region" description="Helical" evidence="5">
    <location>
        <begin position="21"/>
        <end position="45"/>
    </location>
</feature>
<organism evidence="7 8">
    <name type="scientific">Loa loa</name>
    <name type="common">Eye worm</name>
    <name type="synonym">Filaria loa</name>
    <dbReference type="NCBI Taxonomy" id="7209"/>
    <lineage>
        <taxon>Eukaryota</taxon>
        <taxon>Metazoa</taxon>
        <taxon>Ecdysozoa</taxon>
        <taxon>Nematoda</taxon>
        <taxon>Chromadorea</taxon>
        <taxon>Rhabditida</taxon>
        <taxon>Spirurina</taxon>
        <taxon>Spiruromorpha</taxon>
        <taxon>Filarioidea</taxon>
        <taxon>Onchocercidae</taxon>
        <taxon>Loa</taxon>
    </lineage>
</organism>
<keyword evidence="3" id="KW-0406">Ion transport</keyword>
<feature type="transmembrane region" description="Helical" evidence="5">
    <location>
        <begin position="57"/>
        <end position="81"/>
    </location>
</feature>
<dbReference type="Pfam" id="PF08344">
    <property type="entry name" value="TRP_2"/>
    <property type="match status" value="1"/>
</dbReference>
<dbReference type="PRINTS" id="PR01097">
    <property type="entry name" value="TRNSRECEPTRP"/>
</dbReference>
<keyword evidence="5" id="KW-0472">Membrane</keyword>
<dbReference type="AlphaFoldDB" id="A0A1I7V896"/>
<feature type="transmembrane region" description="Helical" evidence="5">
    <location>
        <begin position="520"/>
        <end position="542"/>
    </location>
</feature>
<keyword evidence="1" id="KW-0813">Transport</keyword>
<keyword evidence="7" id="KW-1185">Reference proteome</keyword>
<feature type="transmembrane region" description="Helical" evidence="5">
    <location>
        <begin position="93"/>
        <end position="112"/>
    </location>
</feature>
<evidence type="ECO:0000256" key="2">
    <source>
        <dbReference type="ARBA" id="ARBA00022737"/>
    </source>
</evidence>
<dbReference type="InterPro" id="IPR036770">
    <property type="entry name" value="Ankyrin_rpt-contain_sf"/>
</dbReference>
<evidence type="ECO:0000256" key="1">
    <source>
        <dbReference type="ARBA" id="ARBA00022448"/>
    </source>
</evidence>
<sequence>MDFDPEHPKWLCCCCRLVNGLMILASSEIVLSVLLLLYSIAYIAIPSNPDEQYDNDLWFMIILIPISIMYGVTSALLFFGINKYKEKLLYPTLVARAIIVIFMQVFGVSVAVRPSPSINDVNWDESDDEKMHKNLVKKNMQVSNLPHSKIAYDGRVEWNSTKSMDATIHQFRTAVLSANVRVIKQILKDFHNLTSGHIERLLALLIDRTSAEPTKEALMTAICIGSRPLVEFILSLFMEYPGEERNGCRKSKSFPAHMTPLMLACICNNFSIVQCLLLRKHYMQLPHRPDCSCEECSRSAHCMTNSVILLDTYRAISSEPFLWLACTDPLLAAFNLATDLQVCEEMEKEHKVAYRDLRQNVMTFAVKIAEQCWTTEEIHVLLSRKVGSPLADCELHFPRIQLALKAHMKPFLSSLGVQATMEDCWRGMWTDSETFKCQDLSRKLRHFLFYPILALLHAVSAGACIKTFKYPLASIGVTFRNLYWSFYGYLAPWDYKLIVGNAGPNQEPTEHPLTNYAGEITIAAFHIAVVITLLNLMISMLVRTADKIQKNEDLEWKFTRCQIYAEYFDWFTAIPPPFNLIYNTTYALRRIFSNKFTFVYPDLWIPVKIWNPSLNDVIEQDFLYLKLMRLLFERYRFAEEYHYQTVMKDDADRFIDKEKHIPPILSFMNSPPVSHKMITY</sequence>
<feature type="transmembrane region" description="Helical" evidence="5">
    <location>
        <begin position="258"/>
        <end position="278"/>
    </location>
</feature>
<dbReference type="InterPro" id="IPR054291">
    <property type="entry name" value="DUF7027"/>
</dbReference>
<protein>
    <submittedName>
        <fullName evidence="8">TRP_2 domain-containing protein</fullName>
    </submittedName>
</protein>
<dbReference type="GO" id="GO:0051480">
    <property type="term" value="P:regulation of cytosolic calcium ion concentration"/>
    <property type="evidence" value="ECO:0007669"/>
    <property type="project" value="TreeGrafter"/>
</dbReference>
<dbReference type="SUPFAM" id="SSF48403">
    <property type="entry name" value="Ankyrin repeat"/>
    <property type="match status" value="1"/>
</dbReference>
<dbReference type="PANTHER" id="PTHR10117">
    <property type="entry name" value="TRANSIENT RECEPTOR POTENTIAL CHANNEL"/>
    <property type="match status" value="1"/>
</dbReference>
<accession>A0A1I7V896</accession>
<reference evidence="8" key="2">
    <citation type="submission" date="2016-11" db="UniProtKB">
        <authorList>
            <consortium name="WormBaseParasite"/>
        </authorList>
    </citation>
    <scope>IDENTIFICATION</scope>
</reference>
<dbReference type="eggNOG" id="KOG3609">
    <property type="taxonomic scope" value="Eukaryota"/>
</dbReference>
<dbReference type="GO" id="GO:0005886">
    <property type="term" value="C:plasma membrane"/>
    <property type="evidence" value="ECO:0007669"/>
    <property type="project" value="TreeGrafter"/>
</dbReference>
<evidence type="ECO:0000256" key="4">
    <source>
        <dbReference type="ARBA" id="ARBA00023303"/>
    </source>
</evidence>
<dbReference type="PANTHER" id="PTHR10117:SF50">
    <property type="entry name" value="ANK_REP_REGION DOMAIN-CONTAINING PROTEIN"/>
    <property type="match status" value="1"/>
</dbReference>